<dbReference type="PRINTS" id="PR00778">
    <property type="entry name" value="HTHARSR"/>
</dbReference>
<dbReference type="SUPFAM" id="SSF46785">
    <property type="entry name" value="Winged helix' DNA-binding domain"/>
    <property type="match status" value="1"/>
</dbReference>
<dbReference type="InterPro" id="IPR051081">
    <property type="entry name" value="HTH_MetalResp_TranReg"/>
</dbReference>
<keyword evidence="6" id="KW-1185">Reference proteome</keyword>
<keyword evidence="1" id="KW-0805">Transcription regulation</keyword>
<dbReference type="PANTHER" id="PTHR33154">
    <property type="entry name" value="TRANSCRIPTIONAL REGULATOR, ARSR FAMILY"/>
    <property type="match status" value="1"/>
</dbReference>
<reference evidence="5 6" key="1">
    <citation type="journal article" date="2016" name="Genome Announc.">
        <title>Complete Genome Sequence of Thiostrepton-Producing Streptomyces laurentii ATCC 31255.</title>
        <authorList>
            <person name="Doi K."/>
            <person name="Fujino Y."/>
            <person name="Nagayoshi Y."/>
            <person name="Ohshima T."/>
            <person name="Ogata S."/>
        </authorList>
    </citation>
    <scope>NUCLEOTIDE SEQUENCE [LARGE SCALE GENOMIC DNA]</scope>
    <source>
        <strain evidence="5 6">ATCC 31255</strain>
    </source>
</reference>
<keyword evidence="3" id="KW-0804">Transcription</keyword>
<protein>
    <recommendedName>
        <fullName evidence="4">HTH arsR-type domain-containing protein</fullName>
    </recommendedName>
</protein>
<dbReference type="Gene3D" id="1.10.10.10">
    <property type="entry name" value="Winged helix-like DNA-binding domain superfamily/Winged helix DNA-binding domain"/>
    <property type="match status" value="1"/>
</dbReference>
<evidence type="ECO:0000313" key="5">
    <source>
        <dbReference type="EMBL" id="BAU87349.1"/>
    </source>
</evidence>
<name>A0A160P6A2_STRLU</name>
<proteinExistence type="predicted"/>
<evidence type="ECO:0000313" key="6">
    <source>
        <dbReference type="Proteomes" id="UP000217676"/>
    </source>
</evidence>
<dbReference type="AlphaFoldDB" id="A0A160P6A2"/>
<organism evidence="5 6">
    <name type="scientific">Streptomyces laurentii</name>
    <dbReference type="NCBI Taxonomy" id="39478"/>
    <lineage>
        <taxon>Bacteria</taxon>
        <taxon>Bacillati</taxon>
        <taxon>Actinomycetota</taxon>
        <taxon>Actinomycetes</taxon>
        <taxon>Kitasatosporales</taxon>
        <taxon>Streptomycetaceae</taxon>
        <taxon>Streptomyces</taxon>
    </lineage>
</organism>
<dbReference type="SMART" id="SM00418">
    <property type="entry name" value="HTH_ARSR"/>
    <property type="match status" value="1"/>
</dbReference>
<evidence type="ECO:0000256" key="3">
    <source>
        <dbReference type="ARBA" id="ARBA00023163"/>
    </source>
</evidence>
<dbReference type="Proteomes" id="UP000217676">
    <property type="component" value="Chromosome"/>
</dbReference>
<accession>A0A160P6A2</accession>
<dbReference type="EMBL" id="AP017424">
    <property type="protein sequence ID" value="BAU87349.1"/>
    <property type="molecule type" value="Genomic_DNA"/>
</dbReference>
<dbReference type="InterPro" id="IPR036388">
    <property type="entry name" value="WH-like_DNA-bd_sf"/>
</dbReference>
<keyword evidence="2" id="KW-0238">DNA-binding</keyword>
<evidence type="ECO:0000256" key="1">
    <source>
        <dbReference type="ARBA" id="ARBA00023015"/>
    </source>
</evidence>
<feature type="domain" description="HTH arsR-type" evidence="4">
    <location>
        <begin position="20"/>
        <end position="108"/>
    </location>
</feature>
<gene>
    <name evidence="5" type="ORF">SLA_6482</name>
</gene>
<dbReference type="Pfam" id="PF12840">
    <property type="entry name" value="HTH_20"/>
    <property type="match status" value="1"/>
</dbReference>
<dbReference type="InterPro" id="IPR001845">
    <property type="entry name" value="HTH_ArsR_DNA-bd_dom"/>
</dbReference>
<dbReference type="GO" id="GO:0003700">
    <property type="term" value="F:DNA-binding transcription factor activity"/>
    <property type="evidence" value="ECO:0007669"/>
    <property type="project" value="InterPro"/>
</dbReference>
<evidence type="ECO:0000259" key="4">
    <source>
        <dbReference type="SMART" id="SM00418"/>
    </source>
</evidence>
<dbReference type="InterPro" id="IPR036390">
    <property type="entry name" value="WH_DNA-bd_sf"/>
</dbReference>
<dbReference type="GO" id="GO:0003677">
    <property type="term" value="F:DNA binding"/>
    <property type="evidence" value="ECO:0007669"/>
    <property type="project" value="UniProtKB-KW"/>
</dbReference>
<dbReference type="KEGG" id="slau:SLA_6482"/>
<dbReference type="PANTHER" id="PTHR33154:SF33">
    <property type="entry name" value="TRANSCRIPTIONAL REPRESSOR SDPR"/>
    <property type="match status" value="1"/>
</dbReference>
<sequence>MDPARILLAMSATERRAELSGMRALAHPLRLRLLSLLTARSLSASEAARELGESQANISYHMRHLLAAGLLELAEETSVRGGRAKRYRHDPASGESVPAGSLADYAVLASAVSEELRRRSLELVPGAPGAFSDAEVWLPPEAWQRVRELAKELGVLLHDAARPPDTPGTVRASATLMMFEMDRKGTPE</sequence>
<evidence type="ECO:0000256" key="2">
    <source>
        <dbReference type="ARBA" id="ARBA00023125"/>
    </source>
</evidence>